<comment type="caution">
    <text evidence="5">The sequence shown here is derived from an EMBL/GenBank/DDBJ whole genome shotgun (WGS) entry which is preliminary data.</text>
</comment>
<keyword evidence="3" id="KW-1133">Transmembrane helix</keyword>
<feature type="transmembrane region" description="Helical" evidence="3">
    <location>
        <begin position="6"/>
        <end position="36"/>
    </location>
</feature>
<dbReference type="PIRSF" id="PIRSF036893">
    <property type="entry name" value="Lipocalin_ApoD"/>
    <property type="match status" value="1"/>
</dbReference>
<proteinExistence type="inferred from homology"/>
<name>A0A8S4P908_OWEFU</name>
<dbReference type="InterPro" id="IPR012674">
    <property type="entry name" value="Calycin"/>
</dbReference>
<dbReference type="GO" id="GO:0000302">
    <property type="term" value="P:response to reactive oxygen species"/>
    <property type="evidence" value="ECO:0007669"/>
    <property type="project" value="TreeGrafter"/>
</dbReference>
<dbReference type="AlphaFoldDB" id="A0A8S4P908"/>
<dbReference type="EMBL" id="CAIIXF020000007">
    <property type="protein sequence ID" value="CAH1789392.1"/>
    <property type="molecule type" value="Genomic_DNA"/>
</dbReference>
<dbReference type="PANTHER" id="PTHR10612">
    <property type="entry name" value="APOLIPOPROTEIN D"/>
    <property type="match status" value="1"/>
</dbReference>
<dbReference type="PANTHER" id="PTHR10612:SF62">
    <property type="entry name" value="LIPOCALIN_CYTOSOLIC FATTY-ACID BINDING DOMAIN-CONTAINING PROTEIN"/>
    <property type="match status" value="1"/>
</dbReference>
<dbReference type="GO" id="GO:0006629">
    <property type="term" value="P:lipid metabolic process"/>
    <property type="evidence" value="ECO:0007669"/>
    <property type="project" value="TreeGrafter"/>
</dbReference>
<sequence>VKRMYIYIFICTCFTFSFGILIKSVMFGVLVFALAVATSQAFLFNNPTCRFPAPAKGFKPSMYQGRWYEVGKIQTAGGAVFQEGCHCTYTEIEPVADNTEGEQTVANFCNKYGHDGEVSTIDGKLFNMKRPGEWQQSFFPFVPPVDYRIIVIDDKGAEYAIEYDCGTTLSVTNYCIHILSRTPTLNEETVQMLLKKA</sequence>
<dbReference type="OrthoDB" id="10025477at2759"/>
<evidence type="ECO:0000313" key="6">
    <source>
        <dbReference type="Proteomes" id="UP000749559"/>
    </source>
</evidence>
<protein>
    <recommendedName>
        <fullName evidence="4">Lipocalin/cytosolic fatty-acid binding domain-containing protein</fullName>
    </recommendedName>
</protein>
<keyword evidence="3" id="KW-0812">Transmembrane</keyword>
<dbReference type="InterPro" id="IPR000566">
    <property type="entry name" value="Lipocln_cytosolic_FA-bd_dom"/>
</dbReference>
<dbReference type="Proteomes" id="UP000749559">
    <property type="component" value="Unassembled WGS sequence"/>
</dbReference>
<accession>A0A8S4P908</accession>
<dbReference type="Pfam" id="PF08212">
    <property type="entry name" value="Lipocalin_2"/>
    <property type="match status" value="1"/>
</dbReference>
<dbReference type="SUPFAM" id="SSF50814">
    <property type="entry name" value="Lipocalins"/>
    <property type="match status" value="1"/>
</dbReference>
<organism evidence="5 6">
    <name type="scientific">Owenia fusiformis</name>
    <name type="common">Polychaete worm</name>
    <dbReference type="NCBI Taxonomy" id="6347"/>
    <lineage>
        <taxon>Eukaryota</taxon>
        <taxon>Metazoa</taxon>
        <taxon>Spiralia</taxon>
        <taxon>Lophotrochozoa</taxon>
        <taxon>Annelida</taxon>
        <taxon>Polychaeta</taxon>
        <taxon>Sedentaria</taxon>
        <taxon>Canalipalpata</taxon>
        <taxon>Sabellida</taxon>
        <taxon>Oweniida</taxon>
        <taxon>Oweniidae</taxon>
        <taxon>Owenia</taxon>
    </lineage>
</organism>
<comment type="similarity">
    <text evidence="1">Belongs to the calycin superfamily. Lipocalin family.</text>
</comment>
<evidence type="ECO:0000256" key="1">
    <source>
        <dbReference type="ARBA" id="ARBA00006889"/>
    </source>
</evidence>
<feature type="domain" description="Lipocalin/cytosolic fatty-acid binding" evidence="4">
    <location>
        <begin position="62"/>
        <end position="197"/>
    </location>
</feature>
<evidence type="ECO:0000256" key="3">
    <source>
        <dbReference type="SAM" id="Phobius"/>
    </source>
</evidence>
<dbReference type="GO" id="GO:0008289">
    <property type="term" value="F:lipid binding"/>
    <property type="evidence" value="ECO:0007669"/>
    <property type="project" value="UniProtKB-KW"/>
</dbReference>
<feature type="non-terminal residue" evidence="5">
    <location>
        <position position="197"/>
    </location>
</feature>
<keyword evidence="2" id="KW-0446">Lipid-binding</keyword>
<evidence type="ECO:0000259" key="4">
    <source>
        <dbReference type="Pfam" id="PF08212"/>
    </source>
</evidence>
<keyword evidence="6" id="KW-1185">Reference proteome</keyword>
<evidence type="ECO:0000256" key="2">
    <source>
        <dbReference type="ARBA" id="ARBA00023121"/>
    </source>
</evidence>
<feature type="non-terminal residue" evidence="5">
    <location>
        <position position="1"/>
    </location>
</feature>
<dbReference type="InterPro" id="IPR022271">
    <property type="entry name" value="Lipocalin_ApoD"/>
</dbReference>
<evidence type="ECO:0000313" key="5">
    <source>
        <dbReference type="EMBL" id="CAH1789392.1"/>
    </source>
</evidence>
<keyword evidence="3" id="KW-0472">Membrane</keyword>
<dbReference type="Gene3D" id="2.40.128.20">
    <property type="match status" value="1"/>
</dbReference>
<gene>
    <name evidence="5" type="ORF">OFUS_LOCUS14762</name>
</gene>
<reference evidence="5" key="1">
    <citation type="submission" date="2022-03" db="EMBL/GenBank/DDBJ databases">
        <authorList>
            <person name="Martin C."/>
        </authorList>
    </citation>
    <scope>NUCLEOTIDE SEQUENCE</scope>
</reference>
<dbReference type="GO" id="GO:0005737">
    <property type="term" value="C:cytoplasm"/>
    <property type="evidence" value="ECO:0007669"/>
    <property type="project" value="TreeGrafter"/>
</dbReference>